<evidence type="ECO:0000259" key="3">
    <source>
        <dbReference type="Pfam" id="PF19040"/>
    </source>
</evidence>
<feature type="transmembrane region" description="Helical" evidence="1">
    <location>
        <begin position="35"/>
        <end position="54"/>
    </location>
</feature>
<dbReference type="RefSeq" id="WP_146293425.1">
    <property type="nucleotide sequence ID" value="NZ_SELH01000025.1"/>
</dbReference>
<evidence type="ECO:0000313" key="5">
    <source>
        <dbReference type="Proteomes" id="UP000319499"/>
    </source>
</evidence>
<feature type="transmembrane region" description="Helical" evidence="1">
    <location>
        <begin position="340"/>
        <end position="358"/>
    </location>
</feature>
<feature type="transmembrane region" description="Helical" evidence="1">
    <location>
        <begin position="309"/>
        <end position="328"/>
    </location>
</feature>
<dbReference type="AlphaFoldDB" id="A0A563D9T8"/>
<proteinExistence type="predicted"/>
<dbReference type="Proteomes" id="UP000319499">
    <property type="component" value="Unassembled WGS sequence"/>
</dbReference>
<keyword evidence="1" id="KW-0472">Membrane</keyword>
<evidence type="ECO:0000256" key="1">
    <source>
        <dbReference type="SAM" id="Phobius"/>
    </source>
</evidence>
<dbReference type="InterPro" id="IPR043968">
    <property type="entry name" value="SGNH"/>
</dbReference>
<keyword evidence="1" id="KW-0812">Transmembrane</keyword>
<feature type="transmembrane region" description="Helical" evidence="1">
    <location>
        <begin position="192"/>
        <end position="215"/>
    </location>
</feature>
<feature type="transmembrane region" description="Helical" evidence="1">
    <location>
        <begin position="249"/>
        <end position="269"/>
    </location>
</feature>
<feature type="transmembrane region" description="Helical" evidence="1">
    <location>
        <begin position="132"/>
        <end position="156"/>
    </location>
</feature>
<feature type="transmembrane region" description="Helical" evidence="1">
    <location>
        <begin position="168"/>
        <end position="186"/>
    </location>
</feature>
<dbReference type="OrthoDB" id="290051at2"/>
<dbReference type="Pfam" id="PF01757">
    <property type="entry name" value="Acyl_transf_3"/>
    <property type="match status" value="1"/>
</dbReference>
<dbReference type="EMBL" id="SELH01000025">
    <property type="protein sequence ID" value="TWP26862.1"/>
    <property type="molecule type" value="Genomic_DNA"/>
</dbReference>
<dbReference type="GO" id="GO:0016020">
    <property type="term" value="C:membrane"/>
    <property type="evidence" value="ECO:0007669"/>
    <property type="project" value="TreeGrafter"/>
</dbReference>
<name>A0A563D9T8_9FLAO</name>
<feature type="domain" description="Acyltransferase 3" evidence="2">
    <location>
        <begin position="10"/>
        <end position="327"/>
    </location>
</feature>
<accession>A0A563D9T8</accession>
<dbReference type="InterPro" id="IPR002656">
    <property type="entry name" value="Acyl_transf_3_dom"/>
</dbReference>
<dbReference type="PANTHER" id="PTHR23028:SF53">
    <property type="entry name" value="ACYL_TRANSF_3 DOMAIN-CONTAINING PROTEIN"/>
    <property type="match status" value="1"/>
</dbReference>
<dbReference type="InterPro" id="IPR050879">
    <property type="entry name" value="Acyltransferase_3"/>
</dbReference>
<reference evidence="4 5" key="1">
    <citation type="submission" date="2019-02" db="EMBL/GenBank/DDBJ databases">
        <title>Apibacter muscae sp. nov.: a novel member of the house fly microbiota.</title>
        <authorList>
            <person name="Park R."/>
        </authorList>
    </citation>
    <scope>NUCLEOTIDE SEQUENCE [LARGE SCALE GENOMIC DNA]</scope>
    <source>
        <strain evidence="4 5">AL1</strain>
    </source>
</reference>
<sequence length="624" mass="74070">MDNKQFRFDLSFLRAFSVLVVLFYHYNFFLFSGGFVGVDVFFVISGYLMTSIILSGIQSNTFNLITFYKKRIIRIIPALLFMLIFFLITLYFFIPTQFIIYLKSAYSSCLFFSNFIFYLNSGYFDYYSQFNFLLHTWSLSVEWQLYMVYPLLLLLLKKIYLRNIEIFKIIYIFLIALSFLLMNIYSRSNPSYAFYMFYLRAWEMMFGGLAFIYSYNLIKINNNIKKYIFIISLVILFGFVLIANKTLTWPSYLTLVPVFAVSIIIFINVDIKLFHNKIITYLGNISYSLYLWHWPIYVLSAYFSLNINILNRIFLILISLLFAIISYHFIEKTKFIKVKFVLFISIVFSLFTIILTEIDIRTIYPTRYKSNLVYYATNYPSSTQCKAQYSYNNHHFQPKKQNFLDFYLNKVEVDTSKKNVILLGDSHAGMFIKTFKNIFKNSDYNLIQITTNGAYPMIYPNPGKEQEKFFFNYFFKEFFPKNSNHIDLVIISSSYIYYAVSNEDLLEKIDNTESYFKQFNVKTLFLGQNMIYDIDFPTKYYLKNCYSITRKQDEILKENVLKINALLKDKLNDKYLDLLKLPIKEVSNVGIPYVHDTGHFTFYGAEQYAPYIKNKLIECGVALK</sequence>
<feature type="domain" description="SGNH" evidence="3">
    <location>
        <begin position="416"/>
        <end position="612"/>
    </location>
</feature>
<feature type="transmembrane region" description="Helical" evidence="1">
    <location>
        <begin position="75"/>
        <end position="94"/>
    </location>
</feature>
<dbReference type="GO" id="GO:0016747">
    <property type="term" value="F:acyltransferase activity, transferring groups other than amino-acyl groups"/>
    <property type="evidence" value="ECO:0007669"/>
    <property type="project" value="InterPro"/>
</dbReference>
<dbReference type="PANTHER" id="PTHR23028">
    <property type="entry name" value="ACETYLTRANSFERASE"/>
    <property type="match status" value="1"/>
</dbReference>
<protein>
    <submittedName>
        <fullName evidence="4">Acyltransferase</fullName>
    </submittedName>
</protein>
<evidence type="ECO:0000259" key="2">
    <source>
        <dbReference type="Pfam" id="PF01757"/>
    </source>
</evidence>
<dbReference type="Pfam" id="PF19040">
    <property type="entry name" value="SGNH"/>
    <property type="match status" value="1"/>
</dbReference>
<organism evidence="4 5">
    <name type="scientific">Apibacter muscae</name>
    <dbReference type="NCBI Taxonomy" id="2509004"/>
    <lineage>
        <taxon>Bacteria</taxon>
        <taxon>Pseudomonadati</taxon>
        <taxon>Bacteroidota</taxon>
        <taxon>Flavobacteriia</taxon>
        <taxon>Flavobacteriales</taxon>
        <taxon>Weeksellaceae</taxon>
        <taxon>Apibacter</taxon>
    </lineage>
</organism>
<feature type="transmembrane region" description="Helical" evidence="1">
    <location>
        <begin position="281"/>
        <end position="303"/>
    </location>
</feature>
<evidence type="ECO:0000313" key="4">
    <source>
        <dbReference type="EMBL" id="TWP26862.1"/>
    </source>
</evidence>
<feature type="transmembrane region" description="Helical" evidence="1">
    <location>
        <begin position="12"/>
        <end position="29"/>
    </location>
</feature>
<keyword evidence="5" id="KW-1185">Reference proteome</keyword>
<dbReference type="GO" id="GO:0000271">
    <property type="term" value="P:polysaccharide biosynthetic process"/>
    <property type="evidence" value="ECO:0007669"/>
    <property type="project" value="TreeGrafter"/>
</dbReference>
<gene>
    <name evidence="4" type="ORF">ETU09_09925</name>
</gene>
<keyword evidence="4" id="KW-0808">Transferase</keyword>
<comment type="caution">
    <text evidence="4">The sequence shown here is derived from an EMBL/GenBank/DDBJ whole genome shotgun (WGS) entry which is preliminary data.</text>
</comment>
<keyword evidence="4" id="KW-0012">Acyltransferase</keyword>
<feature type="transmembrane region" description="Helical" evidence="1">
    <location>
        <begin position="227"/>
        <end position="243"/>
    </location>
</feature>
<keyword evidence="1" id="KW-1133">Transmembrane helix</keyword>